<reference evidence="14" key="1">
    <citation type="submission" date="2021-01" db="EMBL/GenBank/DDBJ databases">
        <authorList>
            <person name="Li R."/>
            <person name="Bekaert M."/>
        </authorList>
    </citation>
    <scope>NUCLEOTIDE SEQUENCE</scope>
    <source>
        <strain evidence="14">Farmed</strain>
    </source>
</reference>
<dbReference type="PANTHER" id="PTHR23308">
    <property type="entry name" value="NUCLEAR INHIBITOR OF PROTEIN PHOSPHATASE-1"/>
    <property type="match status" value="1"/>
</dbReference>
<evidence type="ECO:0000256" key="1">
    <source>
        <dbReference type="ARBA" id="ARBA00004123"/>
    </source>
</evidence>
<feature type="compositionally biased region" description="Basic and acidic residues" evidence="12">
    <location>
        <begin position="119"/>
        <end position="133"/>
    </location>
</feature>
<evidence type="ECO:0000313" key="15">
    <source>
        <dbReference type="Proteomes" id="UP000597762"/>
    </source>
</evidence>
<evidence type="ECO:0000256" key="2">
    <source>
        <dbReference type="ARBA" id="ARBA00022499"/>
    </source>
</evidence>
<dbReference type="EMBL" id="CAHIKZ030005433">
    <property type="protein sequence ID" value="CAE1324818.1"/>
    <property type="molecule type" value="Genomic_DNA"/>
</dbReference>
<protein>
    <submittedName>
        <fullName evidence="14">SNIP1</fullName>
    </submittedName>
</protein>
<keyword evidence="2" id="KW-1017">Isopeptide bond</keyword>
<evidence type="ECO:0000256" key="4">
    <source>
        <dbReference type="ARBA" id="ARBA00022664"/>
    </source>
</evidence>
<organism evidence="14 15">
    <name type="scientific">Acanthosepion pharaonis</name>
    <name type="common">Pharaoh cuttlefish</name>
    <name type="synonym">Sepia pharaonis</name>
    <dbReference type="NCBI Taxonomy" id="158019"/>
    <lineage>
        <taxon>Eukaryota</taxon>
        <taxon>Metazoa</taxon>
        <taxon>Spiralia</taxon>
        <taxon>Lophotrochozoa</taxon>
        <taxon>Mollusca</taxon>
        <taxon>Cephalopoda</taxon>
        <taxon>Coleoidea</taxon>
        <taxon>Decapodiformes</taxon>
        <taxon>Sepiida</taxon>
        <taxon>Sepiina</taxon>
        <taxon>Sepiidae</taxon>
        <taxon>Acanthosepion</taxon>
    </lineage>
</organism>
<evidence type="ECO:0000256" key="9">
    <source>
        <dbReference type="ARBA" id="ARBA00023187"/>
    </source>
</evidence>
<dbReference type="OrthoDB" id="444265at2759"/>
<keyword evidence="3" id="KW-0597">Phosphoprotein</keyword>
<dbReference type="InterPro" id="IPR050923">
    <property type="entry name" value="Cell_Proc_Reg/RNA_Proc"/>
</dbReference>
<feature type="region of interest" description="Disordered" evidence="12">
    <location>
        <begin position="42"/>
        <end position="257"/>
    </location>
</feature>
<keyword evidence="7" id="KW-0175">Coiled coil</keyword>
<comment type="subcellular location">
    <subcellularLocation>
        <location evidence="1">Nucleus</location>
    </subcellularLocation>
</comment>
<dbReference type="GO" id="GO:0006397">
    <property type="term" value="P:mRNA processing"/>
    <property type="evidence" value="ECO:0007669"/>
    <property type="project" value="UniProtKB-KW"/>
</dbReference>
<evidence type="ECO:0000256" key="7">
    <source>
        <dbReference type="ARBA" id="ARBA00023054"/>
    </source>
</evidence>
<dbReference type="PROSITE" id="PS50006">
    <property type="entry name" value="FHA_DOMAIN"/>
    <property type="match status" value="1"/>
</dbReference>
<dbReference type="GO" id="GO:0005681">
    <property type="term" value="C:spliceosomal complex"/>
    <property type="evidence" value="ECO:0007669"/>
    <property type="project" value="UniProtKB-KW"/>
</dbReference>
<evidence type="ECO:0000256" key="12">
    <source>
        <dbReference type="SAM" id="MobiDB-lite"/>
    </source>
</evidence>
<dbReference type="Gene3D" id="2.60.200.20">
    <property type="match status" value="1"/>
</dbReference>
<feature type="compositionally biased region" description="Polar residues" evidence="12">
    <location>
        <begin position="231"/>
        <end position="249"/>
    </location>
</feature>
<dbReference type="SMART" id="SM00240">
    <property type="entry name" value="FHA"/>
    <property type="match status" value="1"/>
</dbReference>
<feature type="compositionally biased region" description="Basic and acidic residues" evidence="12">
    <location>
        <begin position="42"/>
        <end position="53"/>
    </location>
</feature>
<dbReference type="Pfam" id="PF00498">
    <property type="entry name" value="FHA"/>
    <property type="match status" value="1"/>
</dbReference>
<keyword evidence="9" id="KW-0508">mRNA splicing</keyword>
<evidence type="ECO:0000256" key="5">
    <source>
        <dbReference type="ARBA" id="ARBA00022728"/>
    </source>
</evidence>
<feature type="compositionally biased region" description="Basic and acidic residues" evidence="12">
    <location>
        <begin position="192"/>
        <end position="201"/>
    </location>
</feature>
<proteinExistence type="predicted"/>
<feature type="compositionally biased region" description="Basic and acidic residues" evidence="12">
    <location>
        <begin position="207"/>
        <end position="218"/>
    </location>
</feature>
<keyword evidence="5" id="KW-0747">Spliceosome</keyword>
<dbReference type="GO" id="GO:0031047">
    <property type="term" value="P:regulatory ncRNA-mediated gene silencing"/>
    <property type="evidence" value="ECO:0007669"/>
    <property type="project" value="UniProtKB-KW"/>
</dbReference>
<keyword evidence="15" id="KW-1185">Reference proteome</keyword>
<comment type="caution">
    <text evidence="14">The sequence shown here is derived from an EMBL/GenBank/DDBJ whole genome shotgun (WGS) entry which is preliminary data.</text>
</comment>
<keyword evidence="8" id="KW-0943">RNA-mediated gene silencing</keyword>
<feature type="region of interest" description="Disordered" evidence="12">
    <location>
        <begin position="1"/>
        <end position="28"/>
    </location>
</feature>
<evidence type="ECO:0000256" key="8">
    <source>
        <dbReference type="ARBA" id="ARBA00023158"/>
    </source>
</evidence>
<dbReference type="InterPro" id="IPR008984">
    <property type="entry name" value="SMAD_FHA_dom_sf"/>
</dbReference>
<feature type="compositionally biased region" description="Basic and acidic residues" evidence="12">
    <location>
        <begin position="144"/>
        <end position="168"/>
    </location>
</feature>
<keyword evidence="10" id="KW-0539">Nucleus</keyword>
<evidence type="ECO:0000313" key="14">
    <source>
        <dbReference type="EMBL" id="CAE1324818.1"/>
    </source>
</evidence>
<gene>
    <name evidence="14" type="ORF">SPHA_74496</name>
</gene>
<dbReference type="GO" id="GO:0008380">
    <property type="term" value="P:RNA splicing"/>
    <property type="evidence" value="ECO:0007669"/>
    <property type="project" value="UniProtKB-KW"/>
</dbReference>
<keyword evidence="4" id="KW-0507">mRNA processing</keyword>
<dbReference type="Proteomes" id="UP000597762">
    <property type="component" value="Unassembled WGS sequence"/>
</dbReference>
<evidence type="ECO:0000256" key="10">
    <source>
        <dbReference type="ARBA" id="ARBA00023242"/>
    </source>
</evidence>
<evidence type="ECO:0000256" key="11">
    <source>
        <dbReference type="ARBA" id="ARBA00055964"/>
    </source>
</evidence>
<feature type="compositionally biased region" description="Polar residues" evidence="12">
    <location>
        <begin position="1"/>
        <end position="20"/>
    </location>
</feature>
<feature type="compositionally biased region" description="Basic residues" evidence="12">
    <location>
        <begin position="170"/>
        <end position="191"/>
    </location>
</feature>
<keyword evidence="6" id="KW-0832">Ubl conjugation</keyword>
<sequence>MESYTDSDTANSPASDSSDSYLLGSRKIKKCSRDDYAKRYKNYEKSYHKEKYLKNRSQKRSSSRSPDYERSGMPPLAKLHGAREKLRHISIKRESPETDSSGGSKNRHRRYQIPNDYDPNLKIKQEPIDDDYRTSNLDAVGSHESMKHRVSRWEKDDASVSVKQEPRSPSHSRSRSPVHRHRHHKSSHRSSHREQHRDHHDSNRHRQKDERQREDRKREAAHRRRGGENPFVTSASDFGNRGHNSNSDAANAAQVKEKPSMELSGKLTEHSNTYNGIVVKYNEPAEARKPKRRWRLYPFKGLEDLPVLPIHRQSAYLIGRERLVADIPVGHPSISKQHAVLQFRKVPFNRADGTTGYRVRPYIIDLNSSNGTYINCKRIQSQCYVELFEKDLIKFGYSTREYVILHEDSNTCEVQVGDEVSE</sequence>
<dbReference type="FunFam" id="2.60.200.20:FF:000008">
    <property type="entry name" value="smad nuclear-interacting protein 1"/>
    <property type="match status" value="1"/>
</dbReference>
<name>A0A812EJZ1_ACAPH</name>
<evidence type="ECO:0000256" key="3">
    <source>
        <dbReference type="ARBA" id="ARBA00022553"/>
    </source>
</evidence>
<comment type="function">
    <text evidence="11">Required for pre-mRNA splicing as component of the spliceosome. As a component of the minor spliceosome, involved in the splicing of U12-type introns in pre-mRNAs. Down-regulates NF-kappa-B signaling by competing with RELA for CREBBP/EP300 binding. Involved in the microRNA (miRNA) biogenesis. May be involved in cyclin-D1/CCND1 mRNA stability through the SNARP complex which associates with both the 3'end of the CCND1 gene and its mRNA.</text>
</comment>
<dbReference type="AlphaFoldDB" id="A0A812EJZ1"/>
<feature type="domain" description="FHA" evidence="13">
    <location>
        <begin position="316"/>
        <end position="379"/>
    </location>
</feature>
<dbReference type="InterPro" id="IPR000253">
    <property type="entry name" value="FHA_dom"/>
</dbReference>
<accession>A0A812EJZ1</accession>
<dbReference type="SUPFAM" id="SSF49879">
    <property type="entry name" value="SMAD/FHA domain"/>
    <property type="match status" value="1"/>
</dbReference>
<evidence type="ECO:0000259" key="13">
    <source>
        <dbReference type="PROSITE" id="PS50006"/>
    </source>
</evidence>
<evidence type="ECO:0000256" key="6">
    <source>
        <dbReference type="ARBA" id="ARBA00022843"/>
    </source>
</evidence>